<dbReference type="GO" id="GO:0006508">
    <property type="term" value="P:proteolysis"/>
    <property type="evidence" value="ECO:0007669"/>
    <property type="project" value="InterPro"/>
</dbReference>
<proteinExistence type="inferred from homology"/>
<feature type="region of interest" description="Disordered" evidence="6">
    <location>
        <begin position="208"/>
        <end position="229"/>
    </location>
</feature>
<evidence type="ECO:0000256" key="2">
    <source>
        <dbReference type="ARBA" id="ARBA00005510"/>
    </source>
</evidence>
<dbReference type="GO" id="GO:0003700">
    <property type="term" value="F:DNA-binding transcription factor activity"/>
    <property type="evidence" value="ECO:0007669"/>
    <property type="project" value="InterPro"/>
</dbReference>
<sequence>MESLDSDLYGKLDLEACFLGSSVQLQGTGDMEETLCALLDRQAMMRLGAPCEAAASFRAISRAEKVDRCCSLTQDFGLSDDLPVISDISHDEDVISAIFPDSGNLRNLSCTGNVSSGESENYGSFDDLKWNRDEMASRVFPDPLLPAAKRKPNSSPEEEGRQKNPRSEKHSGSVAIETIAEAKEMIYRAAALRPLTLGAEAAAAAAAEKPKRKNVKISSDPQTVAARRRRERISQRLRVLQRLVPGGSKMDTATMLDEAANYLKFLKSQKGSRWSQIKSGFCGWGFLLPVAGFTRSLLLVLSVRSLPARPRGHDSHTLSTVADNFVAGASILGHANDTAKGGSPRAHVATYKVCWPRTFRGDCFDADIIAAIDAAIHNGVDVLSL</sequence>
<accession>A0A427B7X7</accession>
<evidence type="ECO:0000313" key="9">
    <source>
        <dbReference type="Proteomes" id="UP000287651"/>
    </source>
</evidence>
<comment type="subcellular location">
    <subcellularLocation>
        <location evidence="1">Nucleus</location>
    </subcellularLocation>
</comment>
<evidence type="ECO:0000256" key="4">
    <source>
        <dbReference type="ARBA" id="ARBA00023163"/>
    </source>
</evidence>
<dbReference type="SUPFAM" id="SSF47459">
    <property type="entry name" value="HLH, helix-loop-helix DNA-binding domain"/>
    <property type="match status" value="1"/>
</dbReference>
<feature type="compositionally biased region" description="Basic and acidic residues" evidence="6">
    <location>
        <begin position="158"/>
        <end position="171"/>
    </location>
</feature>
<feature type="domain" description="BHLH" evidence="7">
    <location>
        <begin position="217"/>
        <end position="266"/>
    </location>
</feature>
<dbReference type="AlphaFoldDB" id="A0A427B7X7"/>
<dbReference type="InterPro" id="IPR036852">
    <property type="entry name" value="Peptidase_S8/S53_dom_sf"/>
</dbReference>
<dbReference type="PROSITE" id="PS50888">
    <property type="entry name" value="BHLH"/>
    <property type="match status" value="1"/>
</dbReference>
<comment type="similarity">
    <text evidence="2">Belongs to the bHLH protein family.</text>
</comment>
<dbReference type="EMBL" id="AMZH03000285">
    <property type="protein sequence ID" value="RRT84526.1"/>
    <property type="molecule type" value="Genomic_DNA"/>
</dbReference>
<dbReference type="SMART" id="SM00353">
    <property type="entry name" value="HLH"/>
    <property type="match status" value="1"/>
</dbReference>
<evidence type="ECO:0000256" key="6">
    <source>
        <dbReference type="SAM" id="MobiDB-lite"/>
    </source>
</evidence>
<evidence type="ECO:0000256" key="1">
    <source>
        <dbReference type="ARBA" id="ARBA00004123"/>
    </source>
</evidence>
<comment type="caution">
    <text evidence="8">The sequence shown here is derived from an EMBL/GenBank/DDBJ whole genome shotgun (WGS) entry which is preliminary data.</text>
</comment>
<dbReference type="Gene3D" id="3.40.50.200">
    <property type="entry name" value="Peptidase S8/S53 domain"/>
    <property type="match status" value="1"/>
</dbReference>
<dbReference type="GO" id="GO:0005634">
    <property type="term" value="C:nucleus"/>
    <property type="evidence" value="ECO:0007669"/>
    <property type="project" value="UniProtKB-SubCell"/>
</dbReference>
<dbReference type="SUPFAM" id="SSF52743">
    <property type="entry name" value="Subtilisin-like"/>
    <property type="match status" value="1"/>
</dbReference>
<evidence type="ECO:0000259" key="7">
    <source>
        <dbReference type="PROSITE" id="PS50888"/>
    </source>
</evidence>
<dbReference type="PANTHER" id="PTHR45914">
    <property type="entry name" value="TRANSCRIPTION FACTOR HEC3-RELATED"/>
    <property type="match status" value="1"/>
</dbReference>
<dbReference type="Gene3D" id="4.10.280.10">
    <property type="entry name" value="Helix-loop-helix DNA-binding domain"/>
    <property type="match status" value="1"/>
</dbReference>
<keyword evidence="4" id="KW-0804">Transcription</keyword>
<dbReference type="InterPro" id="IPR036638">
    <property type="entry name" value="HLH_DNA-bd_sf"/>
</dbReference>
<protein>
    <recommendedName>
        <fullName evidence="7">BHLH domain-containing protein</fullName>
    </recommendedName>
</protein>
<keyword evidence="3" id="KW-0805">Transcription regulation</keyword>
<evidence type="ECO:0000256" key="5">
    <source>
        <dbReference type="ARBA" id="ARBA00023242"/>
    </source>
</evidence>
<reference evidence="8 9" key="1">
    <citation type="journal article" date="2014" name="Agronomy (Basel)">
        <title>A Draft Genome Sequence for Ensete ventricosum, the Drought-Tolerant Tree Against Hunger.</title>
        <authorList>
            <person name="Harrison J."/>
            <person name="Moore K.A."/>
            <person name="Paszkiewicz K."/>
            <person name="Jones T."/>
            <person name="Grant M."/>
            <person name="Ambacheew D."/>
            <person name="Muzemil S."/>
            <person name="Studholme D.J."/>
        </authorList>
    </citation>
    <scope>NUCLEOTIDE SEQUENCE [LARGE SCALE GENOMIC DNA]</scope>
</reference>
<feature type="region of interest" description="Disordered" evidence="6">
    <location>
        <begin position="141"/>
        <end position="173"/>
    </location>
</feature>
<dbReference type="GO" id="GO:0004252">
    <property type="term" value="F:serine-type endopeptidase activity"/>
    <property type="evidence" value="ECO:0007669"/>
    <property type="project" value="InterPro"/>
</dbReference>
<dbReference type="GO" id="GO:0046983">
    <property type="term" value="F:protein dimerization activity"/>
    <property type="evidence" value="ECO:0007669"/>
    <property type="project" value="InterPro"/>
</dbReference>
<dbReference type="Pfam" id="PF00010">
    <property type="entry name" value="HLH"/>
    <property type="match status" value="1"/>
</dbReference>
<dbReference type="InterPro" id="IPR011598">
    <property type="entry name" value="bHLH_dom"/>
</dbReference>
<dbReference type="PANTHER" id="PTHR45914:SF12">
    <property type="entry name" value="TRANSCRIPTION FACTOR BHLH87"/>
    <property type="match status" value="1"/>
</dbReference>
<organism evidence="8 9">
    <name type="scientific">Ensete ventricosum</name>
    <name type="common">Abyssinian banana</name>
    <name type="synonym">Musa ensete</name>
    <dbReference type="NCBI Taxonomy" id="4639"/>
    <lineage>
        <taxon>Eukaryota</taxon>
        <taxon>Viridiplantae</taxon>
        <taxon>Streptophyta</taxon>
        <taxon>Embryophyta</taxon>
        <taxon>Tracheophyta</taxon>
        <taxon>Spermatophyta</taxon>
        <taxon>Magnoliopsida</taxon>
        <taxon>Liliopsida</taxon>
        <taxon>Zingiberales</taxon>
        <taxon>Musaceae</taxon>
        <taxon>Ensete</taxon>
    </lineage>
</organism>
<name>A0A427B7X7_ENSVE</name>
<keyword evidence="5" id="KW-0539">Nucleus</keyword>
<dbReference type="InterPro" id="IPR045843">
    <property type="entry name" value="IND-like"/>
</dbReference>
<evidence type="ECO:0000256" key="3">
    <source>
        <dbReference type="ARBA" id="ARBA00023015"/>
    </source>
</evidence>
<evidence type="ECO:0000313" key="8">
    <source>
        <dbReference type="EMBL" id="RRT84526.1"/>
    </source>
</evidence>
<dbReference type="Proteomes" id="UP000287651">
    <property type="component" value="Unassembled WGS sequence"/>
</dbReference>
<gene>
    <name evidence="8" type="ORF">B296_00000837</name>
</gene>